<dbReference type="InterPro" id="IPR045588">
    <property type="entry name" value="CLSTN_C"/>
</dbReference>
<dbReference type="GO" id="GO:0007155">
    <property type="term" value="P:cell adhesion"/>
    <property type="evidence" value="ECO:0007669"/>
    <property type="project" value="UniProtKB-KW"/>
</dbReference>
<keyword evidence="7" id="KW-0106">Calcium</keyword>
<evidence type="ECO:0000313" key="13">
    <source>
        <dbReference type="EMBL" id="KAG6925370.1"/>
    </source>
</evidence>
<dbReference type="Pfam" id="PF19699">
    <property type="entry name" value="CLSTN_C"/>
    <property type="match status" value="1"/>
</dbReference>
<name>A0A8T1S906_CHESE</name>
<keyword evidence="3" id="KW-1003">Cell membrane</keyword>
<evidence type="ECO:0000256" key="2">
    <source>
        <dbReference type="ARBA" id="ARBA00004479"/>
    </source>
</evidence>
<evidence type="ECO:0000256" key="10">
    <source>
        <dbReference type="ARBA" id="ARBA00023136"/>
    </source>
</evidence>
<feature type="non-terminal residue" evidence="13">
    <location>
        <position position="1"/>
    </location>
</feature>
<evidence type="ECO:0000256" key="6">
    <source>
        <dbReference type="ARBA" id="ARBA00022737"/>
    </source>
</evidence>
<dbReference type="PANTHER" id="PTHR14139">
    <property type="entry name" value="CALSYNTENIN"/>
    <property type="match status" value="1"/>
</dbReference>
<accession>A0A8T1S906</accession>
<keyword evidence="14" id="KW-1185">Reference proteome</keyword>
<protein>
    <submittedName>
        <fullName evidence="13">Calsyntenin 3</fullName>
    </submittedName>
</protein>
<keyword evidence="6" id="KW-0677">Repeat</keyword>
<keyword evidence="9" id="KW-1133">Transmembrane helix</keyword>
<evidence type="ECO:0000313" key="14">
    <source>
        <dbReference type="Proteomes" id="UP000765507"/>
    </source>
</evidence>
<keyword evidence="4" id="KW-0812">Transmembrane</keyword>
<evidence type="ECO:0000256" key="8">
    <source>
        <dbReference type="ARBA" id="ARBA00022889"/>
    </source>
</evidence>
<organism evidence="13 14">
    <name type="scientific">Chelydra serpentina</name>
    <name type="common">Snapping turtle</name>
    <name type="synonym">Testudo serpentina</name>
    <dbReference type="NCBI Taxonomy" id="8475"/>
    <lineage>
        <taxon>Eukaryota</taxon>
        <taxon>Metazoa</taxon>
        <taxon>Chordata</taxon>
        <taxon>Craniata</taxon>
        <taxon>Vertebrata</taxon>
        <taxon>Euteleostomi</taxon>
        <taxon>Archelosauria</taxon>
        <taxon>Testudinata</taxon>
        <taxon>Testudines</taxon>
        <taxon>Cryptodira</taxon>
        <taxon>Durocryptodira</taxon>
        <taxon>Americhelydia</taxon>
        <taxon>Chelydroidea</taxon>
        <taxon>Chelydridae</taxon>
        <taxon>Chelydra</taxon>
    </lineage>
</organism>
<evidence type="ECO:0000256" key="7">
    <source>
        <dbReference type="ARBA" id="ARBA00022837"/>
    </source>
</evidence>
<evidence type="ECO:0000259" key="12">
    <source>
        <dbReference type="Pfam" id="PF19699"/>
    </source>
</evidence>
<comment type="caution">
    <text evidence="13">The sequence shown here is derived from an EMBL/GenBank/DDBJ whole genome shotgun (WGS) entry which is preliminary data.</text>
</comment>
<reference evidence="13 14" key="1">
    <citation type="journal article" date="2020" name="G3 (Bethesda)">
        <title>Draft Genome of the Common Snapping Turtle, Chelydra serpentina, a Model for Phenotypic Plasticity in Reptiles.</title>
        <authorList>
            <person name="Das D."/>
            <person name="Singh S.K."/>
            <person name="Bierstedt J."/>
            <person name="Erickson A."/>
            <person name="Galli G.L.J."/>
            <person name="Crossley D.A. 2nd"/>
            <person name="Rhen T."/>
        </authorList>
    </citation>
    <scope>NUCLEOTIDE SEQUENCE [LARGE SCALE GENOMIC DNA]</scope>
    <source>
        <strain evidence="13">KW</strain>
    </source>
</reference>
<gene>
    <name evidence="13" type="primary">clstn3</name>
    <name evidence="13" type="ORF">G0U57_014695</name>
</gene>
<evidence type="ECO:0000256" key="1">
    <source>
        <dbReference type="ARBA" id="ARBA00004236"/>
    </source>
</evidence>
<evidence type="ECO:0000256" key="11">
    <source>
        <dbReference type="ARBA" id="ARBA00023180"/>
    </source>
</evidence>
<keyword evidence="8" id="KW-0130">Cell adhesion</keyword>
<dbReference type="GO" id="GO:0045211">
    <property type="term" value="C:postsynaptic membrane"/>
    <property type="evidence" value="ECO:0007669"/>
    <property type="project" value="TreeGrafter"/>
</dbReference>
<dbReference type="EMBL" id="JAHGAV010000433">
    <property type="protein sequence ID" value="KAG6925370.1"/>
    <property type="molecule type" value="Genomic_DNA"/>
</dbReference>
<dbReference type="GO" id="GO:0009986">
    <property type="term" value="C:cell surface"/>
    <property type="evidence" value="ECO:0007669"/>
    <property type="project" value="TreeGrafter"/>
</dbReference>
<proteinExistence type="predicted"/>
<evidence type="ECO:0000256" key="5">
    <source>
        <dbReference type="ARBA" id="ARBA00022729"/>
    </source>
</evidence>
<dbReference type="PANTHER" id="PTHR14139:SF5">
    <property type="entry name" value="CALSYNTENIN-3"/>
    <property type="match status" value="1"/>
</dbReference>
<dbReference type="AlphaFoldDB" id="A0A8T1S906"/>
<evidence type="ECO:0000256" key="9">
    <source>
        <dbReference type="ARBA" id="ARBA00022989"/>
    </source>
</evidence>
<keyword evidence="11" id="KW-0325">Glycoprotein</keyword>
<dbReference type="GO" id="GO:0050806">
    <property type="term" value="P:positive regulation of synaptic transmission"/>
    <property type="evidence" value="ECO:0007669"/>
    <property type="project" value="TreeGrafter"/>
</dbReference>
<feature type="domain" description="Calsyntenin C-terminal" evidence="12">
    <location>
        <begin position="4"/>
        <end position="119"/>
    </location>
</feature>
<dbReference type="GO" id="GO:0051965">
    <property type="term" value="P:positive regulation of synapse assembly"/>
    <property type="evidence" value="ECO:0007669"/>
    <property type="project" value="TreeGrafter"/>
</dbReference>
<evidence type="ECO:0000256" key="3">
    <source>
        <dbReference type="ARBA" id="ARBA00022475"/>
    </source>
</evidence>
<feature type="non-terminal residue" evidence="13">
    <location>
        <position position="120"/>
    </location>
</feature>
<comment type="subcellular location">
    <subcellularLocation>
        <location evidence="1">Cell membrane</location>
    </subcellularLocation>
    <subcellularLocation>
        <location evidence="2">Membrane</location>
        <topology evidence="2">Single-pass type I membrane protein</topology>
    </subcellularLocation>
</comment>
<dbReference type="OrthoDB" id="10012272at2759"/>
<keyword evidence="5" id="KW-0732">Signal</keyword>
<keyword evidence="10" id="KW-0472">Membrane</keyword>
<dbReference type="Proteomes" id="UP000765507">
    <property type="component" value="Unassembled WGS sequence"/>
</dbReference>
<sequence length="120" mass="13688">YLILDGASLQQRGLELINTSAYFTITGVESIAVYEALLRQVSYRIRHGAALYERKFRLSCTEMNGRYSSNEFTVEVNVLHNMNRVAHPNHILSSQQFMHRGHHLPPELSGHSLANVHRNS</sequence>
<evidence type="ECO:0000256" key="4">
    <source>
        <dbReference type="ARBA" id="ARBA00022692"/>
    </source>
</evidence>